<protein>
    <submittedName>
        <fullName evidence="2">Prophage P2a protein 30 [Lactobacillus plantarum WCFS1]</fullName>
    </submittedName>
</protein>
<feature type="domain" description="DUF6877" evidence="1">
    <location>
        <begin position="17"/>
        <end position="67"/>
    </location>
</feature>
<evidence type="ECO:0000313" key="3">
    <source>
        <dbReference type="Proteomes" id="UP000289996"/>
    </source>
</evidence>
<accession>A0A660E6B6</accession>
<name>A0A660E6B6_9LACO</name>
<dbReference type="AlphaFoldDB" id="A0A660E6B6"/>
<sequence>MAQESLGGLQMAKKLLPVQIIEILATLLPYELLSNVNQRMMDWKASGGKDDDGYMYQQARVAENYYRFILKTDPVEIEEKSAPQEPIINNGFAHFLAAEKYMRKGQMYRNADVGNWGKGQ</sequence>
<keyword evidence="3" id="KW-1185">Reference proteome</keyword>
<dbReference type="Pfam" id="PF21793">
    <property type="entry name" value="DUF6877"/>
    <property type="match status" value="1"/>
</dbReference>
<proteinExistence type="predicted"/>
<evidence type="ECO:0000313" key="2">
    <source>
        <dbReference type="EMBL" id="VDG27826.1"/>
    </source>
</evidence>
<evidence type="ECO:0000259" key="1">
    <source>
        <dbReference type="Pfam" id="PF21793"/>
    </source>
</evidence>
<dbReference type="Proteomes" id="UP000289996">
    <property type="component" value="Unassembled WGS sequence"/>
</dbReference>
<dbReference type="EMBL" id="UYIG01000057">
    <property type="protein sequence ID" value="VDG27826.1"/>
    <property type="molecule type" value="Genomic_DNA"/>
</dbReference>
<gene>
    <name evidence="2" type="ORF">MUDAN_MDHGFNIF_02650</name>
</gene>
<organism evidence="2 3">
    <name type="scientific">Lactiplantibacillus mudanjiangensis</name>
    <dbReference type="NCBI Taxonomy" id="1296538"/>
    <lineage>
        <taxon>Bacteria</taxon>
        <taxon>Bacillati</taxon>
        <taxon>Bacillota</taxon>
        <taxon>Bacilli</taxon>
        <taxon>Lactobacillales</taxon>
        <taxon>Lactobacillaceae</taxon>
        <taxon>Lactiplantibacillus</taxon>
    </lineage>
</organism>
<reference evidence="2 3" key="1">
    <citation type="submission" date="2018-11" db="EMBL/GenBank/DDBJ databases">
        <authorList>
            <person name="Wuyts S."/>
        </authorList>
    </citation>
    <scope>NUCLEOTIDE SEQUENCE [LARGE SCALE GENOMIC DNA]</scope>
    <source>
        <strain evidence="2">Lactobacillus mudanjiangensis AMBF249</strain>
    </source>
</reference>
<dbReference type="InterPro" id="IPR049242">
    <property type="entry name" value="DUF6877"/>
</dbReference>